<keyword evidence="3 8" id="KW-0812">Transmembrane</keyword>
<feature type="repeat" description="Solcar" evidence="8">
    <location>
        <begin position="192"/>
        <end position="281"/>
    </location>
</feature>
<organism evidence="10 11">
    <name type="scientific">Cyclotella cryptica</name>
    <dbReference type="NCBI Taxonomy" id="29204"/>
    <lineage>
        <taxon>Eukaryota</taxon>
        <taxon>Sar</taxon>
        <taxon>Stramenopiles</taxon>
        <taxon>Ochrophyta</taxon>
        <taxon>Bacillariophyta</taxon>
        <taxon>Coscinodiscophyceae</taxon>
        <taxon>Thalassiosirophycidae</taxon>
        <taxon>Stephanodiscales</taxon>
        <taxon>Stephanodiscaceae</taxon>
        <taxon>Cyclotella</taxon>
    </lineage>
</organism>
<dbReference type="Gene3D" id="1.50.40.10">
    <property type="entry name" value="Mitochondrial carrier domain"/>
    <property type="match status" value="1"/>
</dbReference>
<keyword evidence="11" id="KW-1185">Reference proteome</keyword>
<dbReference type="InterPro" id="IPR023395">
    <property type="entry name" value="MCP_dom_sf"/>
</dbReference>
<dbReference type="PANTHER" id="PTHR45678">
    <property type="entry name" value="MITOCHONDRIAL 2-OXODICARBOXYLATE CARRIER 1-RELATED"/>
    <property type="match status" value="1"/>
</dbReference>
<evidence type="ECO:0000256" key="8">
    <source>
        <dbReference type="PROSITE-ProRule" id="PRU00282"/>
    </source>
</evidence>
<comment type="subcellular location">
    <subcellularLocation>
        <location evidence="1">Mitochondrion inner membrane</location>
        <topology evidence="1">Multi-pass membrane protein</topology>
    </subcellularLocation>
</comment>
<feature type="repeat" description="Solcar" evidence="8">
    <location>
        <begin position="88"/>
        <end position="169"/>
    </location>
</feature>
<dbReference type="GO" id="GO:0005743">
    <property type="term" value="C:mitochondrial inner membrane"/>
    <property type="evidence" value="ECO:0007669"/>
    <property type="project" value="UniProtKB-SubCell"/>
</dbReference>
<keyword evidence="7 8" id="KW-0472">Membrane</keyword>
<protein>
    <recommendedName>
        <fullName evidence="12">Mitochondrial carrier protein</fullName>
    </recommendedName>
</protein>
<reference evidence="10 11" key="1">
    <citation type="journal article" date="2020" name="G3 (Bethesda)">
        <title>Improved Reference Genome for Cyclotella cryptica CCMP332, a Model for Cell Wall Morphogenesis, Salinity Adaptation, and Lipid Production in Diatoms (Bacillariophyta).</title>
        <authorList>
            <person name="Roberts W.R."/>
            <person name="Downey K.M."/>
            <person name="Ruck E.C."/>
            <person name="Traller J.C."/>
            <person name="Alverson A.J."/>
        </authorList>
    </citation>
    <scope>NUCLEOTIDE SEQUENCE [LARGE SCALE GENOMIC DNA]</scope>
    <source>
        <strain evidence="10 11">CCMP332</strain>
    </source>
</reference>
<evidence type="ECO:0000313" key="10">
    <source>
        <dbReference type="EMBL" id="KAL3791900.1"/>
    </source>
</evidence>
<accession>A0ABD3PV37</accession>
<dbReference type="AlphaFoldDB" id="A0ABD3PV37"/>
<evidence type="ECO:0000256" key="4">
    <source>
        <dbReference type="ARBA" id="ARBA00022792"/>
    </source>
</evidence>
<gene>
    <name evidence="10" type="ORF">HJC23_010760</name>
</gene>
<evidence type="ECO:0000256" key="2">
    <source>
        <dbReference type="ARBA" id="ARBA00006375"/>
    </source>
</evidence>
<evidence type="ECO:0000256" key="3">
    <source>
        <dbReference type="ARBA" id="ARBA00022692"/>
    </source>
</evidence>
<dbReference type="InterPro" id="IPR051028">
    <property type="entry name" value="Mito_Solute_Carrier"/>
</dbReference>
<comment type="similarity">
    <text evidence="2 9">Belongs to the mitochondrial carrier (TC 2.A.29) family.</text>
</comment>
<evidence type="ECO:0000313" key="11">
    <source>
        <dbReference type="Proteomes" id="UP001516023"/>
    </source>
</evidence>
<evidence type="ECO:0000256" key="7">
    <source>
        <dbReference type="ARBA" id="ARBA00023136"/>
    </source>
</evidence>
<keyword evidence="9" id="KW-0813">Transport</keyword>
<dbReference type="PROSITE" id="PS50920">
    <property type="entry name" value="SOLCAR"/>
    <property type="match status" value="2"/>
</dbReference>
<evidence type="ECO:0000256" key="9">
    <source>
        <dbReference type="RuleBase" id="RU000488"/>
    </source>
</evidence>
<evidence type="ECO:0008006" key="12">
    <source>
        <dbReference type="Google" id="ProtNLM"/>
    </source>
</evidence>
<dbReference type="SUPFAM" id="SSF103506">
    <property type="entry name" value="Mitochondrial carrier"/>
    <property type="match status" value="1"/>
</dbReference>
<keyword evidence="4" id="KW-0999">Mitochondrion inner membrane</keyword>
<comment type="caution">
    <text evidence="10">The sequence shown here is derived from an EMBL/GenBank/DDBJ whole genome shotgun (WGS) entry which is preliminary data.</text>
</comment>
<dbReference type="InterPro" id="IPR018108">
    <property type="entry name" value="MCP_transmembrane"/>
</dbReference>
<evidence type="ECO:0000256" key="1">
    <source>
        <dbReference type="ARBA" id="ARBA00004448"/>
    </source>
</evidence>
<proteinExistence type="inferred from homology"/>
<sequence length="303" mass="33106">MIPSLSPAENLAVGCLSGAVEATVNMPIKTYKFCAQEGRALPTSLPGWFRGVAVQAGTVAPITAIQFCLNGFFQQVILSTKLNQCTQLSDTESLITALGAGALTSFLIGPVDLITIQQQKLHATPFRTLQYLVKNYGTMSLFRGIGPTMVREAMYTAGYLGVSPVITHHLMQKNAKSSSHENEYQYPFFGSSPLLARMAGASIAGTLAAIITNPADCTKTCVQSDMTGDIYPTARKTLLKMWKGELEGGIWRIWNGLGPRIVRFNGAFFICLSFQEIAIDWKTKGEKCDILDRELRFPRPDPV</sequence>
<name>A0ABD3PV37_9STRA</name>
<keyword evidence="5" id="KW-1133">Transmembrane helix</keyword>
<evidence type="ECO:0000256" key="6">
    <source>
        <dbReference type="ARBA" id="ARBA00023128"/>
    </source>
</evidence>
<keyword evidence="6" id="KW-0496">Mitochondrion</keyword>
<evidence type="ECO:0000256" key="5">
    <source>
        <dbReference type="ARBA" id="ARBA00022989"/>
    </source>
</evidence>
<dbReference type="Pfam" id="PF00153">
    <property type="entry name" value="Mito_carr"/>
    <property type="match status" value="2"/>
</dbReference>
<dbReference type="Proteomes" id="UP001516023">
    <property type="component" value="Unassembled WGS sequence"/>
</dbReference>
<dbReference type="EMBL" id="JABMIG020000108">
    <property type="protein sequence ID" value="KAL3791900.1"/>
    <property type="molecule type" value="Genomic_DNA"/>
</dbReference>
<dbReference type="PANTHER" id="PTHR45678:SF9">
    <property type="entry name" value="CALCIUM-BINDING MITOCHONDRIAL CARRIER PROTEIN ARALAR1"/>
    <property type="match status" value="1"/>
</dbReference>